<reference evidence="1" key="1">
    <citation type="submission" date="2021-03" db="EMBL/GenBank/DDBJ databases">
        <title>Draft genome sequence of rust myrtle Austropuccinia psidii MF-1, a brazilian biotype.</title>
        <authorList>
            <person name="Quecine M.C."/>
            <person name="Pachon D.M.R."/>
            <person name="Bonatelli M.L."/>
            <person name="Correr F.H."/>
            <person name="Franceschini L.M."/>
            <person name="Leite T.F."/>
            <person name="Margarido G.R.A."/>
            <person name="Almeida C.A."/>
            <person name="Ferrarezi J.A."/>
            <person name="Labate C.A."/>
        </authorList>
    </citation>
    <scope>NUCLEOTIDE SEQUENCE</scope>
    <source>
        <strain evidence="1">MF-1</strain>
    </source>
</reference>
<dbReference type="Proteomes" id="UP000765509">
    <property type="component" value="Unassembled WGS sequence"/>
</dbReference>
<comment type="caution">
    <text evidence="1">The sequence shown here is derived from an EMBL/GenBank/DDBJ whole genome shotgun (WGS) entry which is preliminary data.</text>
</comment>
<evidence type="ECO:0000313" key="1">
    <source>
        <dbReference type="EMBL" id="MBW0478177.1"/>
    </source>
</evidence>
<evidence type="ECO:0000313" key="2">
    <source>
        <dbReference type="Proteomes" id="UP000765509"/>
    </source>
</evidence>
<name>A0A9Q3C6R7_9BASI</name>
<keyword evidence="2" id="KW-1185">Reference proteome</keyword>
<dbReference type="AlphaFoldDB" id="A0A9Q3C6R7"/>
<dbReference type="OrthoDB" id="2123952at2759"/>
<sequence length="182" mass="20084">MPFSVSMAVTPCINCQKKGVCCVESATARSTRFQFFNLGKINFPMANHIFPDNQQRLWRSIMKGGRFILEAPVDELPTSHATSGSSTCDSWANIGGSIQPQGNPIEAAPEAPIGITMKDGRLGKLKRNLVVQDNVYTNSELSDEMDGEELEVTTPIQRRRIQSTSLSPFQVNTTTHELIRSP</sequence>
<protein>
    <submittedName>
        <fullName evidence="1">Uncharacterized protein</fullName>
    </submittedName>
</protein>
<accession>A0A9Q3C6R7</accession>
<proteinExistence type="predicted"/>
<dbReference type="EMBL" id="AVOT02005086">
    <property type="protein sequence ID" value="MBW0478177.1"/>
    <property type="molecule type" value="Genomic_DNA"/>
</dbReference>
<organism evidence="1 2">
    <name type="scientific">Austropuccinia psidii MF-1</name>
    <dbReference type="NCBI Taxonomy" id="1389203"/>
    <lineage>
        <taxon>Eukaryota</taxon>
        <taxon>Fungi</taxon>
        <taxon>Dikarya</taxon>
        <taxon>Basidiomycota</taxon>
        <taxon>Pucciniomycotina</taxon>
        <taxon>Pucciniomycetes</taxon>
        <taxon>Pucciniales</taxon>
        <taxon>Sphaerophragmiaceae</taxon>
        <taxon>Austropuccinia</taxon>
    </lineage>
</organism>
<gene>
    <name evidence="1" type="ORF">O181_017892</name>
</gene>